<evidence type="ECO:0000256" key="1">
    <source>
        <dbReference type="SAM" id="Phobius"/>
    </source>
</evidence>
<dbReference type="EMBL" id="JAKRYL010000015">
    <property type="protein sequence ID" value="MCL7748375.1"/>
    <property type="molecule type" value="Genomic_DNA"/>
</dbReference>
<keyword evidence="1" id="KW-0812">Transmembrane</keyword>
<keyword evidence="1" id="KW-1133">Transmembrane helix</keyword>
<feature type="transmembrane region" description="Helical" evidence="1">
    <location>
        <begin position="125"/>
        <end position="143"/>
    </location>
</feature>
<keyword evidence="3" id="KW-1185">Reference proteome</keyword>
<reference evidence="2" key="1">
    <citation type="submission" date="2022-02" db="EMBL/GenBank/DDBJ databases">
        <title>Halalkalibacter sp. nov. isolated from Lonar Lake, India.</title>
        <authorList>
            <person name="Joshi A."/>
            <person name="Thite S."/>
            <person name="Lodha T."/>
        </authorList>
    </citation>
    <scope>NUCLEOTIDE SEQUENCE</scope>
    <source>
        <strain evidence="2">MEB205</strain>
    </source>
</reference>
<keyword evidence="1" id="KW-0472">Membrane</keyword>
<feature type="transmembrane region" description="Helical" evidence="1">
    <location>
        <begin position="163"/>
        <end position="181"/>
    </location>
</feature>
<feature type="transmembrane region" description="Helical" evidence="1">
    <location>
        <begin position="75"/>
        <end position="94"/>
    </location>
</feature>
<dbReference type="Proteomes" id="UP001139150">
    <property type="component" value="Unassembled WGS sequence"/>
</dbReference>
<dbReference type="AlphaFoldDB" id="A0A9X2I8U5"/>
<comment type="caution">
    <text evidence="2">The sequence shown here is derived from an EMBL/GenBank/DDBJ whole genome shotgun (WGS) entry which is preliminary data.</text>
</comment>
<dbReference type="RefSeq" id="WP_250097266.1">
    <property type="nucleotide sequence ID" value="NZ_JAKRYL010000015.1"/>
</dbReference>
<proteinExistence type="predicted"/>
<sequence length="286" mass="33989">MINKKRNRLAFGLLFFIHSTLLLVTFIMKKDRKNLFIALLSNISFAYFFEYFVLNVFQAYKYKPKFLKNRNLDNIFGALLSQAIFIPFTSLYLTAFEVKWRTKLFVNLYFVSVEFLFLRMKIYKLNWWNPIFTGLAIPVHFYLSDIWYKHIKKGTPIVLSVSLFNMILVTSVNILFLLVVLRKLRFGIGKVYTWYEHFLIGPLYSIVYAIVATKTVKVGDWISKCKLLAFSISFHLILKRLQVLKSTKENHYLLMWTHLLMVLLSSFYKQLVNSQEVVREDEQFNN</sequence>
<accession>A0A9X2I8U5</accession>
<feature type="transmembrane region" description="Helical" evidence="1">
    <location>
        <begin position="250"/>
        <end position="268"/>
    </location>
</feature>
<feature type="transmembrane region" description="Helical" evidence="1">
    <location>
        <begin position="9"/>
        <end position="28"/>
    </location>
</feature>
<evidence type="ECO:0000313" key="2">
    <source>
        <dbReference type="EMBL" id="MCL7748375.1"/>
    </source>
</evidence>
<protein>
    <submittedName>
        <fullName evidence="2">Uncharacterized protein</fullName>
    </submittedName>
</protein>
<evidence type="ECO:0000313" key="3">
    <source>
        <dbReference type="Proteomes" id="UP001139150"/>
    </source>
</evidence>
<gene>
    <name evidence="2" type="ORF">MF646_14695</name>
</gene>
<name>A0A9X2I8U5_9BACI</name>
<feature type="transmembrane region" description="Helical" evidence="1">
    <location>
        <begin position="193"/>
        <end position="212"/>
    </location>
</feature>
<feature type="transmembrane region" description="Helical" evidence="1">
    <location>
        <begin position="34"/>
        <end position="54"/>
    </location>
</feature>
<organism evidence="2 3">
    <name type="scientific">Halalkalibacter alkaliphilus</name>
    <dbReference type="NCBI Taxonomy" id="2917993"/>
    <lineage>
        <taxon>Bacteria</taxon>
        <taxon>Bacillati</taxon>
        <taxon>Bacillota</taxon>
        <taxon>Bacilli</taxon>
        <taxon>Bacillales</taxon>
        <taxon>Bacillaceae</taxon>
        <taxon>Halalkalibacter</taxon>
    </lineage>
</organism>